<dbReference type="OrthoDB" id="1002037at2759"/>
<dbReference type="AlphaFoldDB" id="A0A1R3K9V8"/>
<evidence type="ECO:0000313" key="2">
    <source>
        <dbReference type="EMBL" id="OMP03808.1"/>
    </source>
</evidence>
<dbReference type="EMBL" id="AWUE01014412">
    <property type="protein sequence ID" value="OMP03808.1"/>
    <property type="molecule type" value="Genomic_DNA"/>
</dbReference>
<feature type="transmembrane region" description="Helical" evidence="1">
    <location>
        <begin position="39"/>
        <end position="57"/>
    </location>
</feature>
<gene>
    <name evidence="2" type="ORF">COLO4_10195</name>
</gene>
<evidence type="ECO:0000256" key="1">
    <source>
        <dbReference type="SAM" id="Phobius"/>
    </source>
</evidence>
<dbReference type="Proteomes" id="UP000187203">
    <property type="component" value="Unassembled WGS sequence"/>
</dbReference>
<proteinExistence type="predicted"/>
<keyword evidence="1" id="KW-1133">Transmembrane helix</keyword>
<evidence type="ECO:0000313" key="3">
    <source>
        <dbReference type="Proteomes" id="UP000187203"/>
    </source>
</evidence>
<accession>A0A1R3K9V8</accession>
<reference evidence="3" key="1">
    <citation type="submission" date="2013-09" db="EMBL/GenBank/DDBJ databases">
        <title>Corchorus olitorius genome sequencing.</title>
        <authorList>
            <person name="Alam M."/>
            <person name="Haque M.S."/>
            <person name="Islam M.S."/>
            <person name="Emdad E.M."/>
            <person name="Islam M.M."/>
            <person name="Ahmed B."/>
            <person name="Halim A."/>
            <person name="Hossen Q.M.M."/>
            <person name="Hossain M.Z."/>
            <person name="Ahmed R."/>
            <person name="Khan M.M."/>
            <person name="Islam R."/>
            <person name="Rashid M.M."/>
            <person name="Khan S.A."/>
            <person name="Rahman M.S."/>
            <person name="Alam M."/>
            <person name="Yahiya A.S."/>
            <person name="Khan M.S."/>
            <person name="Azam M.S."/>
            <person name="Haque T."/>
            <person name="Lashkar M.Z.H."/>
            <person name="Akhand A.I."/>
            <person name="Morshed G."/>
            <person name="Roy S."/>
            <person name="Uddin K.S."/>
            <person name="Rabeya T."/>
            <person name="Hossain A.S."/>
            <person name="Chowdhury A."/>
            <person name="Snigdha A.R."/>
            <person name="Mortoza M.S."/>
            <person name="Matin S.A."/>
            <person name="Hoque S.M.E."/>
            <person name="Islam M.K."/>
            <person name="Roy D.K."/>
            <person name="Haider R."/>
            <person name="Moosa M.M."/>
            <person name="Elias S.M."/>
            <person name="Hasan A.M."/>
            <person name="Jahan S."/>
            <person name="Shafiuddin M."/>
            <person name="Mahmood N."/>
            <person name="Shommy N.S."/>
        </authorList>
    </citation>
    <scope>NUCLEOTIDE SEQUENCE [LARGE SCALE GENOMIC DNA]</scope>
    <source>
        <strain evidence="3">cv. O-4</strain>
    </source>
</reference>
<comment type="caution">
    <text evidence="2">The sequence shown here is derived from an EMBL/GenBank/DDBJ whole genome shotgun (WGS) entry which is preliminary data.</text>
</comment>
<name>A0A1R3K9V8_9ROSI</name>
<protein>
    <submittedName>
        <fullName evidence="2">Uncharacterized protein</fullName>
    </submittedName>
</protein>
<keyword evidence="1" id="KW-0812">Transmembrane</keyword>
<feature type="transmembrane region" description="Helical" evidence="1">
    <location>
        <begin position="12"/>
        <end position="33"/>
    </location>
</feature>
<keyword evidence="1" id="KW-0472">Membrane</keyword>
<sequence>MCFTAIRLLVLTALHVILFVVLVLLCHYCLPLFKPLSSTYCWIALVPLCMLLAFYLSQGSKLDLVRKKTKEREDLQLPFVKVNADGSAKGNPGLSVTGGLIKDATTGWICGFTLEWAFRLSCWQNYGVFIMVLDTDARGLEELGAVPRYTTSYQRICIKIIV</sequence>
<keyword evidence="3" id="KW-1185">Reference proteome</keyword>
<organism evidence="2 3">
    <name type="scientific">Corchorus olitorius</name>
    <dbReference type="NCBI Taxonomy" id="93759"/>
    <lineage>
        <taxon>Eukaryota</taxon>
        <taxon>Viridiplantae</taxon>
        <taxon>Streptophyta</taxon>
        <taxon>Embryophyta</taxon>
        <taxon>Tracheophyta</taxon>
        <taxon>Spermatophyta</taxon>
        <taxon>Magnoliopsida</taxon>
        <taxon>eudicotyledons</taxon>
        <taxon>Gunneridae</taxon>
        <taxon>Pentapetalae</taxon>
        <taxon>rosids</taxon>
        <taxon>malvids</taxon>
        <taxon>Malvales</taxon>
        <taxon>Malvaceae</taxon>
        <taxon>Grewioideae</taxon>
        <taxon>Apeibeae</taxon>
        <taxon>Corchorus</taxon>
    </lineage>
</organism>